<evidence type="ECO:0000313" key="2">
    <source>
        <dbReference type="EMBL" id="WXA12484.1"/>
    </source>
</evidence>
<dbReference type="EMBL" id="CP136925">
    <property type="protein sequence ID" value="WXA12484.1"/>
    <property type="molecule type" value="Genomic_DNA"/>
</dbReference>
<dbReference type="KEGG" id="mcaa:R3L15_10160"/>
<gene>
    <name evidence="2" type="ORF">R3L15_10160</name>
    <name evidence="1" type="ORF">R3L16_11425</name>
</gene>
<accession>A0AAU6P4W6</accession>
<protein>
    <recommendedName>
        <fullName evidence="4">Transcriptional regulator</fullName>
    </recommendedName>
</protein>
<name>A0AAU6P4W6_9FLAO</name>
<reference evidence="2 3" key="1">
    <citation type="submission" date="2023-10" db="EMBL/GenBank/DDBJ databases">
        <title>Culture-based analysis of two novel bacteria associated with mangrove crab gills.</title>
        <authorList>
            <person name="Yang X."/>
            <person name="Garuglieri E."/>
            <person name="Van Goethem M.W."/>
            <person name="Fusi M."/>
            <person name="Marasco R."/>
            <person name="Daffonchio D.G."/>
        </authorList>
    </citation>
    <scope>NUCLEOTIDE SEQUENCE</scope>
    <source>
        <strain evidence="2">UG2-1</strain>
        <strain evidence="1">UG2-2</strain>
        <strain evidence="3">UG2_2</strain>
    </source>
</reference>
<sequence length="62" mass="7513">MHDPLYWQMVDRFGAEETFRLKKIHDEAFLRTAKVEIPVKTLYKICEAHEIKISEFFQLLEE</sequence>
<dbReference type="AlphaFoldDB" id="A0AAU6P4W6"/>
<dbReference type="EMBL" id="CP136924">
    <property type="protein sequence ID" value="WXA02354.1"/>
    <property type="molecule type" value="Genomic_DNA"/>
</dbReference>
<evidence type="ECO:0000313" key="1">
    <source>
        <dbReference type="EMBL" id="WXA02354.1"/>
    </source>
</evidence>
<dbReference type="Proteomes" id="UP001368318">
    <property type="component" value="Chromosome"/>
</dbReference>
<evidence type="ECO:0008006" key="4">
    <source>
        <dbReference type="Google" id="ProtNLM"/>
    </source>
</evidence>
<dbReference type="RefSeq" id="WP_338731498.1">
    <property type="nucleotide sequence ID" value="NZ_CP136924.1"/>
</dbReference>
<proteinExistence type="predicted"/>
<organism evidence="2">
    <name type="scientific">Mangrovimonas cancribranchiae</name>
    <dbReference type="NCBI Taxonomy" id="3080055"/>
    <lineage>
        <taxon>Bacteria</taxon>
        <taxon>Pseudomonadati</taxon>
        <taxon>Bacteroidota</taxon>
        <taxon>Flavobacteriia</taxon>
        <taxon>Flavobacteriales</taxon>
        <taxon>Flavobacteriaceae</taxon>
        <taxon>Mangrovimonas</taxon>
    </lineage>
</organism>
<keyword evidence="3" id="KW-1185">Reference proteome</keyword>
<evidence type="ECO:0000313" key="3">
    <source>
        <dbReference type="Proteomes" id="UP001368318"/>
    </source>
</evidence>